<organism evidence="3 4">
    <name type="scientific">Zancudomyces culisetae</name>
    <name type="common">Gut fungus</name>
    <name type="synonym">Smittium culisetae</name>
    <dbReference type="NCBI Taxonomy" id="1213189"/>
    <lineage>
        <taxon>Eukaryota</taxon>
        <taxon>Fungi</taxon>
        <taxon>Fungi incertae sedis</taxon>
        <taxon>Zoopagomycota</taxon>
        <taxon>Kickxellomycotina</taxon>
        <taxon>Harpellomycetes</taxon>
        <taxon>Harpellales</taxon>
        <taxon>Legeriomycetaceae</taxon>
        <taxon>Zancudomyces</taxon>
    </lineage>
</organism>
<dbReference type="GO" id="GO:0045721">
    <property type="term" value="P:negative regulation of gluconeogenesis"/>
    <property type="evidence" value="ECO:0007669"/>
    <property type="project" value="TreeGrafter"/>
</dbReference>
<name>A0A1R1PZ14_ZANCU</name>
<protein>
    <recommendedName>
        <fullName evidence="5">Glucose-induced degradation protein 4-like protein</fullName>
    </recommendedName>
</protein>
<evidence type="ECO:0000256" key="2">
    <source>
        <dbReference type="SAM" id="MobiDB-lite"/>
    </source>
</evidence>
<feature type="region of interest" description="Disordered" evidence="2">
    <location>
        <begin position="1"/>
        <end position="21"/>
    </location>
</feature>
<reference evidence="4" key="1">
    <citation type="submission" date="2017-01" db="EMBL/GenBank/DDBJ databases">
        <authorList>
            <person name="Wang Y."/>
            <person name="White M."/>
            <person name="Kvist S."/>
            <person name="Moncalvo J.-M."/>
        </authorList>
    </citation>
    <scope>NUCLEOTIDE SEQUENCE [LARGE SCALE GENOMIC DNA]</scope>
    <source>
        <strain evidence="4">COL-18-3</strain>
    </source>
</reference>
<proteinExistence type="inferred from homology"/>
<comment type="similarity">
    <text evidence="1">Belongs to the GID4/VID24 family.</text>
</comment>
<dbReference type="InterPro" id="IPR018618">
    <property type="entry name" value="GID4/10-like"/>
</dbReference>
<sequence>MSIFNNTESRIPEEEPLDQQSALEDRLDLRRRLLYSSEFSTENEGVGLMEIETDIFGGQNIIYNRNWRFEINDGVQAIEVRGGYDNRLTDTNQSFSPEEFSNERDSDTDIVENSSRALDTHTNIALSEDRTSSRQEFALQDLLSELKFDYTRSVTPPDEFIIVTEITELNENSLGNIPRGLSPLRRLNSSFLRPGIRFKGVQRLINADTEILNDSRLMNVPDISYSTMVDGRRNAKWSVIIELEEVDIENGVLCGSLRMFNIPWYAREVITKFSGEIVDFRNFDQWTRRWGASTNTDLAYWSLLNPHNFETPRSGNAGRDDSFWFTSTTPFDPEWRGRYMPSELDNYLFIRIKETGYIKGSSVESQMFIDGFYYLILNRKSGRMDGIFYDNKPYLFYNQKICYPIQKLELRPTNLSFLTPSAPNDPCPKDIGVSHSKPSGYSFNFFEFS</sequence>
<dbReference type="GO" id="GO:0007039">
    <property type="term" value="P:protein catabolic process in the vacuole"/>
    <property type="evidence" value="ECO:0007669"/>
    <property type="project" value="TreeGrafter"/>
</dbReference>
<comment type="caution">
    <text evidence="3">The sequence shown here is derived from an EMBL/GenBank/DDBJ whole genome shotgun (WGS) entry which is preliminary data.</text>
</comment>
<dbReference type="GO" id="GO:0043161">
    <property type="term" value="P:proteasome-mediated ubiquitin-dependent protein catabolic process"/>
    <property type="evidence" value="ECO:0007669"/>
    <property type="project" value="TreeGrafter"/>
</dbReference>
<evidence type="ECO:0000313" key="4">
    <source>
        <dbReference type="Proteomes" id="UP000188320"/>
    </source>
</evidence>
<accession>A0A1R1PZ14</accession>
<dbReference type="PANTHER" id="PTHR14534:SF3">
    <property type="entry name" value="GID COMPLEX SUBUNIT 4 HOMOLOG"/>
    <property type="match status" value="1"/>
</dbReference>
<dbReference type="OrthoDB" id="62at2759"/>
<evidence type="ECO:0008006" key="5">
    <source>
        <dbReference type="Google" id="ProtNLM"/>
    </source>
</evidence>
<dbReference type="GO" id="GO:0005773">
    <property type="term" value="C:vacuole"/>
    <property type="evidence" value="ECO:0007669"/>
    <property type="project" value="GOC"/>
</dbReference>
<dbReference type="AlphaFoldDB" id="A0A1R1PZ14"/>
<dbReference type="Proteomes" id="UP000188320">
    <property type="component" value="Unassembled WGS sequence"/>
</dbReference>
<feature type="region of interest" description="Disordered" evidence="2">
    <location>
        <begin position="89"/>
        <end position="108"/>
    </location>
</feature>
<dbReference type="PANTHER" id="PTHR14534">
    <property type="entry name" value="VACUOLAR IMPORT AND DEGRADATION PROTEIN 24"/>
    <property type="match status" value="1"/>
</dbReference>
<dbReference type="GO" id="GO:0034657">
    <property type="term" value="C:GID complex"/>
    <property type="evidence" value="ECO:0007669"/>
    <property type="project" value="TreeGrafter"/>
</dbReference>
<dbReference type="GO" id="GO:0006623">
    <property type="term" value="P:protein targeting to vacuole"/>
    <property type="evidence" value="ECO:0007669"/>
    <property type="project" value="TreeGrafter"/>
</dbReference>
<evidence type="ECO:0000256" key="1">
    <source>
        <dbReference type="ARBA" id="ARBA00061469"/>
    </source>
</evidence>
<evidence type="ECO:0000313" key="3">
    <source>
        <dbReference type="EMBL" id="OMH86179.1"/>
    </source>
</evidence>
<dbReference type="Pfam" id="PF09783">
    <property type="entry name" value="Vac_ImportDeg"/>
    <property type="match status" value="1"/>
</dbReference>
<gene>
    <name evidence="3" type="ORF">AX774_g251</name>
</gene>
<keyword evidence="4" id="KW-1185">Reference proteome</keyword>
<dbReference type="EMBL" id="LSSK01000011">
    <property type="protein sequence ID" value="OMH86179.1"/>
    <property type="molecule type" value="Genomic_DNA"/>
</dbReference>